<comment type="caution">
    <text evidence="3">The sequence shown here is derived from an EMBL/GenBank/DDBJ whole genome shotgun (WGS) entry which is preliminary data.</text>
</comment>
<evidence type="ECO:0000313" key="4">
    <source>
        <dbReference type="Proteomes" id="UP000033684"/>
    </source>
</evidence>
<organism evidence="3 4">
    <name type="scientific">Methylocucumis oryzae</name>
    <dbReference type="NCBI Taxonomy" id="1632867"/>
    <lineage>
        <taxon>Bacteria</taxon>
        <taxon>Pseudomonadati</taxon>
        <taxon>Pseudomonadota</taxon>
        <taxon>Gammaproteobacteria</taxon>
        <taxon>Methylococcales</taxon>
        <taxon>Methylococcaceae</taxon>
        <taxon>Methylocucumis</taxon>
    </lineage>
</organism>
<dbReference type="GO" id="GO:0005509">
    <property type="term" value="F:calcium ion binding"/>
    <property type="evidence" value="ECO:0007669"/>
    <property type="project" value="InterPro"/>
</dbReference>
<dbReference type="AlphaFoldDB" id="A0A0F3IH21"/>
<dbReference type="PROSITE" id="PS50222">
    <property type="entry name" value="EF_HAND_2"/>
    <property type="match status" value="2"/>
</dbReference>
<keyword evidence="4" id="KW-1185">Reference proteome</keyword>
<accession>A0A0F3IH21</accession>
<feature type="compositionally biased region" description="Polar residues" evidence="1">
    <location>
        <begin position="105"/>
        <end position="116"/>
    </location>
</feature>
<protein>
    <recommendedName>
        <fullName evidence="2">EF-hand domain-containing protein</fullName>
    </recommendedName>
</protein>
<feature type="compositionally biased region" description="Polar residues" evidence="1">
    <location>
        <begin position="150"/>
        <end position="177"/>
    </location>
</feature>
<evidence type="ECO:0000313" key="3">
    <source>
        <dbReference type="EMBL" id="KJV06007.1"/>
    </source>
</evidence>
<dbReference type="EMBL" id="LAJX01000144">
    <property type="protein sequence ID" value="KJV06007.1"/>
    <property type="molecule type" value="Genomic_DNA"/>
</dbReference>
<feature type="domain" description="EF-hand" evidence="2">
    <location>
        <begin position="60"/>
        <end position="95"/>
    </location>
</feature>
<dbReference type="OrthoDB" id="5569117at2"/>
<feature type="compositionally biased region" description="Low complexity" evidence="1">
    <location>
        <begin position="135"/>
        <end position="145"/>
    </location>
</feature>
<feature type="region of interest" description="Disordered" evidence="1">
    <location>
        <begin position="53"/>
        <end position="180"/>
    </location>
</feature>
<dbReference type="Gene3D" id="1.10.238.10">
    <property type="entry name" value="EF-hand"/>
    <property type="match status" value="1"/>
</dbReference>
<gene>
    <name evidence="3" type="ORF">VZ94_14240</name>
</gene>
<evidence type="ECO:0000256" key="1">
    <source>
        <dbReference type="SAM" id="MobiDB-lite"/>
    </source>
</evidence>
<dbReference type="RefSeq" id="WP_045779737.1">
    <property type="nucleotide sequence ID" value="NZ_LAJX01000144.1"/>
</dbReference>
<dbReference type="InterPro" id="IPR011992">
    <property type="entry name" value="EF-hand-dom_pair"/>
</dbReference>
<evidence type="ECO:0000259" key="2">
    <source>
        <dbReference type="PROSITE" id="PS50222"/>
    </source>
</evidence>
<reference evidence="3 4" key="2">
    <citation type="journal article" date="2016" name="Microb. Ecol.">
        <title>Genome Characteristics of a Novel Type I Methanotroph (Sn10-6) Isolated from a Flooded Indian Rice Field.</title>
        <authorList>
            <person name="Rahalkar M.C."/>
            <person name="Pandit P.S."/>
            <person name="Dhakephalkar P.K."/>
            <person name="Pore S."/>
            <person name="Arora P."/>
            <person name="Kapse N."/>
        </authorList>
    </citation>
    <scope>NUCLEOTIDE SEQUENCE [LARGE SCALE GENOMIC DNA]</scope>
    <source>
        <strain evidence="3 4">Sn10-6</strain>
    </source>
</reference>
<sequence length="207" mass="21729">MNINTSNSLASSALYNAYSKPNASQLAETAFNKLDSKGQGFIEKSDLQAAYDKLSNNNGSQQTNVDDVFNTLDSDSNGQVSKTEFTASVEKIASDLDGPAPRLRLQSTDATSETSNGSPASGGPQGLPPPPPPSTNADSSNSSQSFDPADTNQDGVVTQAETSAYQQTQQNNASSQDEQVKKQIFQLAQAYGESGRDSSFQGLSVSA</sequence>
<dbReference type="InterPro" id="IPR018247">
    <property type="entry name" value="EF_Hand_1_Ca_BS"/>
</dbReference>
<dbReference type="Proteomes" id="UP000033684">
    <property type="component" value="Unassembled WGS sequence"/>
</dbReference>
<reference evidence="4" key="1">
    <citation type="submission" date="2015-03" db="EMBL/GenBank/DDBJ databases">
        <title>Draft genome sequence of a novel methanotroph (Sn10-6) isolated from flooded ricefield rhizosphere in India.</title>
        <authorList>
            <person name="Pandit P.S."/>
            <person name="Pore S.D."/>
            <person name="Arora P."/>
            <person name="Kapse N.G."/>
            <person name="Dhakephalkar P.K."/>
            <person name="Rahalkar M.C."/>
        </authorList>
    </citation>
    <scope>NUCLEOTIDE SEQUENCE [LARGE SCALE GENOMIC DNA]</scope>
    <source>
        <strain evidence="4">Sn10-6</strain>
    </source>
</reference>
<dbReference type="InterPro" id="IPR002048">
    <property type="entry name" value="EF_hand_dom"/>
</dbReference>
<dbReference type="Pfam" id="PF13499">
    <property type="entry name" value="EF-hand_7"/>
    <property type="match status" value="1"/>
</dbReference>
<feature type="domain" description="EF-hand" evidence="2">
    <location>
        <begin position="22"/>
        <end position="57"/>
    </location>
</feature>
<name>A0A0F3IH21_9GAMM</name>
<proteinExistence type="predicted"/>
<dbReference type="PROSITE" id="PS00018">
    <property type="entry name" value="EF_HAND_1"/>
    <property type="match status" value="1"/>
</dbReference>
<dbReference type="SUPFAM" id="SSF47473">
    <property type="entry name" value="EF-hand"/>
    <property type="match status" value="1"/>
</dbReference>
<feature type="compositionally biased region" description="Polar residues" evidence="1">
    <location>
        <begin position="54"/>
        <end position="86"/>
    </location>
</feature>